<dbReference type="InterPro" id="IPR055245">
    <property type="entry name" value="HTH_proteobacteria"/>
</dbReference>
<dbReference type="RefSeq" id="NP_944252.1">
    <property type="nucleotide sequence ID" value="NC_005262.3"/>
</dbReference>
<proteinExistence type="predicted"/>
<dbReference type="GeneID" id="2658277"/>
<name>Q6V7S0_9CAUD</name>
<evidence type="ECO:0000313" key="2">
    <source>
        <dbReference type="EMBL" id="AAQ54958.1"/>
    </source>
</evidence>
<evidence type="ECO:0000259" key="1">
    <source>
        <dbReference type="Pfam" id="PF14090"/>
    </source>
</evidence>
<dbReference type="Pfam" id="PF14090">
    <property type="entry name" value="HTH_39"/>
    <property type="match status" value="1"/>
</dbReference>
<protein>
    <recommendedName>
        <fullName evidence="1">Winged helix-turn-helix domain-containing protein</fullName>
    </recommendedName>
</protein>
<evidence type="ECO:0000313" key="3">
    <source>
        <dbReference type="Proteomes" id="UP000001160"/>
    </source>
</evidence>
<dbReference type="KEGG" id="vg:2658277"/>
<feature type="domain" description="Winged helix-turn-helix" evidence="1">
    <location>
        <begin position="5"/>
        <end position="73"/>
    </location>
</feature>
<reference evidence="2 3" key="1">
    <citation type="journal article" date="2011" name="J. Bacteriol.">
        <title>Genomes and Characterization of Phages Bcep22 and BcepIL02, Founders of a Novel Phage Type in Burkholderia cenocepacia.</title>
        <authorList>
            <person name="Gill J.J."/>
            <person name="Summer E.J."/>
            <person name="Russell W.K."/>
            <person name="Cologna S.M."/>
            <person name="Carlile T.M."/>
            <person name="Fuller A.C."/>
            <person name="Kitsopoulos K."/>
            <person name="Mebane L.M."/>
            <person name="Parkinson B.N."/>
            <person name="Sullivan D."/>
            <person name="Carmody L.A."/>
            <person name="Gonzalez C.F."/>
            <person name="Lipuma J.J."/>
            <person name="Young R."/>
        </authorList>
    </citation>
    <scope>NUCLEOTIDE SEQUENCE [LARGE SCALE GENOMIC DNA]</scope>
</reference>
<keyword evidence="3" id="KW-1185">Reference proteome</keyword>
<gene>
    <name evidence="2" type="ORF">Bcep22_gp24</name>
</gene>
<sequence length="78" mass="8599">MDAQSQNRIVLDHLKKVGPITPLEALRQHGILRLGARIHELRESGHNIVTEMVRVKGRKGAKPARVARYSLAKAKAAA</sequence>
<accession>Q6V7S0</accession>
<dbReference type="Proteomes" id="UP000001160">
    <property type="component" value="Segment"/>
</dbReference>
<organism evidence="2 3">
    <name type="scientific">Burkholderia phage Bcep22</name>
    <dbReference type="NCBI Taxonomy" id="2883944"/>
    <lineage>
        <taxon>Viruses</taxon>
        <taxon>Duplodnaviria</taxon>
        <taxon>Heunggongvirae</taxon>
        <taxon>Uroviricota</taxon>
        <taxon>Caudoviricetes</taxon>
        <taxon>Lessievirus</taxon>
        <taxon>Lessievirus bcep22</taxon>
    </lineage>
</organism>
<dbReference type="EMBL" id="AY349011">
    <property type="protein sequence ID" value="AAQ54958.1"/>
    <property type="molecule type" value="Genomic_DNA"/>
</dbReference>